<dbReference type="Gene3D" id="2.40.170.20">
    <property type="entry name" value="TonB-dependent receptor, beta-barrel domain"/>
    <property type="match status" value="1"/>
</dbReference>
<feature type="non-terminal residue" evidence="8">
    <location>
        <position position="411"/>
    </location>
</feature>
<keyword evidence="3" id="KW-0812">Transmembrane</keyword>
<dbReference type="GO" id="GO:0015344">
    <property type="term" value="F:siderophore uptake transmembrane transporter activity"/>
    <property type="evidence" value="ECO:0007669"/>
    <property type="project" value="TreeGrafter"/>
</dbReference>
<evidence type="ECO:0000313" key="8">
    <source>
        <dbReference type="EMBL" id="SVC28466.1"/>
    </source>
</evidence>
<keyword evidence="5" id="KW-0472">Membrane</keyword>
<dbReference type="GO" id="GO:0009279">
    <property type="term" value="C:cell outer membrane"/>
    <property type="evidence" value="ECO:0007669"/>
    <property type="project" value="UniProtKB-SubCell"/>
</dbReference>
<reference evidence="8" key="1">
    <citation type="submission" date="2018-05" db="EMBL/GenBank/DDBJ databases">
        <authorList>
            <person name="Lanie J.A."/>
            <person name="Ng W.-L."/>
            <person name="Kazmierczak K.M."/>
            <person name="Andrzejewski T.M."/>
            <person name="Davidsen T.M."/>
            <person name="Wayne K.J."/>
            <person name="Tettelin H."/>
            <person name="Glass J.I."/>
            <person name="Rusch D."/>
            <person name="Podicherti R."/>
            <person name="Tsui H.-C.T."/>
            <person name="Winkler M.E."/>
        </authorList>
    </citation>
    <scope>NUCLEOTIDE SEQUENCE</scope>
</reference>
<dbReference type="Pfam" id="PF00593">
    <property type="entry name" value="TonB_dep_Rec_b-barrel"/>
    <property type="match status" value="1"/>
</dbReference>
<evidence type="ECO:0000256" key="5">
    <source>
        <dbReference type="ARBA" id="ARBA00023136"/>
    </source>
</evidence>
<evidence type="ECO:0000259" key="7">
    <source>
        <dbReference type="Pfam" id="PF00593"/>
    </source>
</evidence>
<dbReference type="PANTHER" id="PTHR30069">
    <property type="entry name" value="TONB-DEPENDENT OUTER MEMBRANE RECEPTOR"/>
    <property type="match status" value="1"/>
</dbReference>
<proteinExistence type="predicted"/>
<dbReference type="EMBL" id="UINC01083096">
    <property type="protein sequence ID" value="SVC28466.1"/>
    <property type="molecule type" value="Genomic_DNA"/>
</dbReference>
<dbReference type="InterPro" id="IPR036942">
    <property type="entry name" value="Beta-barrel_TonB_sf"/>
</dbReference>
<dbReference type="SUPFAM" id="SSF56935">
    <property type="entry name" value="Porins"/>
    <property type="match status" value="1"/>
</dbReference>
<accession>A0A382KVN9</accession>
<keyword evidence="6" id="KW-0998">Cell outer membrane</keyword>
<keyword evidence="2" id="KW-0813">Transport</keyword>
<organism evidence="8">
    <name type="scientific">marine metagenome</name>
    <dbReference type="NCBI Taxonomy" id="408172"/>
    <lineage>
        <taxon>unclassified sequences</taxon>
        <taxon>metagenomes</taxon>
        <taxon>ecological metagenomes</taxon>
    </lineage>
</organism>
<dbReference type="InterPro" id="IPR039426">
    <property type="entry name" value="TonB-dep_rcpt-like"/>
</dbReference>
<dbReference type="GO" id="GO:0044718">
    <property type="term" value="P:siderophore transmembrane transport"/>
    <property type="evidence" value="ECO:0007669"/>
    <property type="project" value="TreeGrafter"/>
</dbReference>
<gene>
    <name evidence="8" type="ORF">METZ01_LOCUS281320</name>
</gene>
<evidence type="ECO:0000256" key="4">
    <source>
        <dbReference type="ARBA" id="ARBA00023077"/>
    </source>
</evidence>
<evidence type="ECO:0000256" key="3">
    <source>
        <dbReference type="ARBA" id="ARBA00022692"/>
    </source>
</evidence>
<name>A0A382KVN9_9ZZZZ</name>
<feature type="non-terminal residue" evidence="8">
    <location>
        <position position="1"/>
    </location>
</feature>
<evidence type="ECO:0000256" key="1">
    <source>
        <dbReference type="ARBA" id="ARBA00004571"/>
    </source>
</evidence>
<dbReference type="InterPro" id="IPR000531">
    <property type="entry name" value="Beta-barrel_TonB"/>
</dbReference>
<dbReference type="AlphaFoldDB" id="A0A382KVN9"/>
<sequence>SGVNYGSDALGGAINVNSFLLPAFANTPVWEWHGDGRIFFESSSTGIGAEGSAGGATNRFAVMFAVTGGSHQDVRGGGGKDSHNVLARFFDLPTETVQNILGTRMVDTDYRSGGGTSKASYRVGNTGTVTGFYMRNEQFGIRRYDRLLGGDGRYIAAFKPQILNFGYARYQDVIANDIFIEATFSVNQQTDGREDQRFPNSTMRIEKSNVAAFGYEFMASSNAGAHLLSIGGEIYDEHVASFRDEIREGDIANPTRPRVPNGSRYTSFGAFILDDWAAIDDRLQITGGLRFSYFSAAINAQDNIIGDTPMVPSSEQSYADITFNVGTTIQLSDQATIYGRVARGFRAPSLFDLSETGLTGGGFEVSPREASQFKALIGDSASSNAISTGISWDPLTAELLWSFETGFRWRQ</sequence>
<keyword evidence="4" id="KW-0798">TonB box</keyword>
<evidence type="ECO:0000256" key="2">
    <source>
        <dbReference type="ARBA" id="ARBA00022448"/>
    </source>
</evidence>
<dbReference type="PANTHER" id="PTHR30069:SF39">
    <property type="entry name" value="BLL6183 PROTEIN"/>
    <property type="match status" value="1"/>
</dbReference>
<comment type="subcellular location">
    <subcellularLocation>
        <location evidence="1">Cell outer membrane</location>
        <topology evidence="1">Multi-pass membrane protein</topology>
    </subcellularLocation>
</comment>
<feature type="domain" description="TonB-dependent receptor-like beta-barrel" evidence="7">
    <location>
        <begin position="108"/>
        <end position="410"/>
    </location>
</feature>
<evidence type="ECO:0000256" key="6">
    <source>
        <dbReference type="ARBA" id="ARBA00023237"/>
    </source>
</evidence>
<protein>
    <recommendedName>
        <fullName evidence="7">TonB-dependent receptor-like beta-barrel domain-containing protein</fullName>
    </recommendedName>
</protein>